<dbReference type="OrthoDB" id="445564at2759"/>
<proteinExistence type="predicted"/>
<keyword evidence="2" id="KW-0479">Metal-binding</keyword>
<dbReference type="PRINTS" id="PR00114">
    <property type="entry name" value="STPHPHTASE"/>
</dbReference>
<dbReference type="RefSeq" id="XP_025361003.1">
    <property type="nucleotide sequence ID" value="XM_025504767.1"/>
</dbReference>
<evidence type="ECO:0000313" key="5">
    <source>
        <dbReference type="EMBL" id="PWN26391.1"/>
    </source>
</evidence>
<keyword evidence="3" id="KW-0464">Manganese</keyword>
<dbReference type="AlphaFoldDB" id="A0A316UQ08"/>
<keyword evidence="6" id="KW-1185">Reference proteome</keyword>
<sequence length="336" mass="37144">MKYFKKDKPLPLRYIWQIILGATRELDAEGPLVDHHITAGTTVKVIGDTHGQYFDFLHLLTLTGPPSPSNVLLFNGDWSDRGSKSMEIALTLFAYKWLYPRSVLLTRGNHETDSMNQVYGFKDEVLAKCGGPTTYDLFKESYLSLPLCFLLSASQPPAPIEDLPWDAAEAQTKPILDKETGKKRWFVTHGGLFSKDGVTLSDIRKINRRTQPGSEGLMVDLLWADPQVAPGRAPSKRGVGTGFGPDVTRGWCELNGVTGVLRSHEVRMGGYQCEHDGLCTTVFSAPRYCGSMENKGAFASIDERGTCRFTTFEAVPESKNLPAMAYTKNGLGGMLR</sequence>
<dbReference type="GO" id="GO:0016787">
    <property type="term" value="F:hydrolase activity"/>
    <property type="evidence" value="ECO:0007669"/>
    <property type="project" value="InterPro"/>
</dbReference>
<dbReference type="InterPro" id="IPR004843">
    <property type="entry name" value="Calcineurin-like_PHP"/>
</dbReference>
<dbReference type="InterPro" id="IPR051134">
    <property type="entry name" value="PPP_phosphatase"/>
</dbReference>
<dbReference type="EMBL" id="KZ819671">
    <property type="protein sequence ID" value="PWN26391.1"/>
    <property type="molecule type" value="Genomic_DNA"/>
</dbReference>
<evidence type="ECO:0000259" key="4">
    <source>
        <dbReference type="SMART" id="SM00156"/>
    </source>
</evidence>
<evidence type="ECO:0000256" key="3">
    <source>
        <dbReference type="ARBA" id="ARBA00023211"/>
    </source>
</evidence>
<feature type="domain" description="Serine/threonine specific protein phosphatases" evidence="4">
    <location>
        <begin position="10"/>
        <end position="316"/>
    </location>
</feature>
<dbReference type="Proteomes" id="UP000245884">
    <property type="component" value="Unassembled WGS sequence"/>
</dbReference>
<dbReference type="SUPFAM" id="SSF56300">
    <property type="entry name" value="Metallo-dependent phosphatases"/>
    <property type="match status" value="1"/>
</dbReference>
<dbReference type="STRING" id="1569628.A0A316UQ08"/>
<evidence type="ECO:0000256" key="1">
    <source>
        <dbReference type="ARBA" id="ARBA00001936"/>
    </source>
</evidence>
<dbReference type="InterPro" id="IPR006186">
    <property type="entry name" value="Ser/Thr-sp_prot-phosphatase"/>
</dbReference>
<dbReference type="Pfam" id="PF00149">
    <property type="entry name" value="Metallophos"/>
    <property type="match status" value="1"/>
</dbReference>
<dbReference type="SMART" id="SM00156">
    <property type="entry name" value="PP2Ac"/>
    <property type="match status" value="1"/>
</dbReference>
<protein>
    <submittedName>
        <fullName evidence="5">Metallo-dependent phosphatase</fullName>
    </submittedName>
</protein>
<dbReference type="GeneID" id="37026590"/>
<accession>A0A316UQ08</accession>
<organism evidence="5 6">
    <name type="scientific">Jaminaea rosea</name>
    <dbReference type="NCBI Taxonomy" id="1569628"/>
    <lineage>
        <taxon>Eukaryota</taxon>
        <taxon>Fungi</taxon>
        <taxon>Dikarya</taxon>
        <taxon>Basidiomycota</taxon>
        <taxon>Ustilaginomycotina</taxon>
        <taxon>Exobasidiomycetes</taxon>
        <taxon>Microstromatales</taxon>
        <taxon>Microstromatales incertae sedis</taxon>
        <taxon>Jaminaea</taxon>
    </lineage>
</organism>
<dbReference type="Gene3D" id="3.60.21.10">
    <property type="match status" value="1"/>
</dbReference>
<gene>
    <name evidence="5" type="ORF">BDZ90DRAFT_227643</name>
</gene>
<reference evidence="5 6" key="1">
    <citation type="journal article" date="2018" name="Mol. Biol. Evol.">
        <title>Broad Genomic Sampling Reveals a Smut Pathogenic Ancestry of the Fungal Clade Ustilaginomycotina.</title>
        <authorList>
            <person name="Kijpornyongpan T."/>
            <person name="Mondo S.J."/>
            <person name="Barry K."/>
            <person name="Sandor L."/>
            <person name="Lee J."/>
            <person name="Lipzen A."/>
            <person name="Pangilinan J."/>
            <person name="LaButti K."/>
            <person name="Hainaut M."/>
            <person name="Henrissat B."/>
            <person name="Grigoriev I.V."/>
            <person name="Spatafora J.W."/>
            <person name="Aime M.C."/>
        </authorList>
    </citation>
    <scope>NUCLEOTIDE SEQUENCE [LARGE SCALE GENOMIC DNA]</scope>
    <source>
        <strain evidence="5 6">MCA 5214</strain>
    </source>
</reference>
<dbReference type="PANTHER" id="PTHR45668:SF5">
    <property type="entry name" value="SERINE_THREONINE-PROTEIN PHOSPHATASE 5"/>
    <property type="match status" value="1"/>
</dbReference>
<dbReference type="PANTHER" id="PTHR45668">
    <property type="entry name" value="SERINE/THREONINE-PROTEIN PHOSPHATASE 5-RELATED"/>
    <property type="match status" value="1"/>
</dbReference>
<evidence type="ECO:0000313" key="6">
    <source>
        <dbReference type="Proteomes" id="UP000245884"/>
    </source>
</evidence>
<dbReference type="GO" id="GO:0046872">
    <property type="term" value="F:metal ion binding"/>
    <property type="evidence" value="ECO:0007669"/>
    <property type="project" value="UniProtKB-KW"/>
</dbReference>
<comment type="cofactor">
    <cofactor evidence="1">
        <name>Mn(2+)</name>
        <dbReference type="ChEBI" id="CHEBI:29035"/>
    </cofactor>
</comment>
<name>A0A316UQ08_9BASI</name>
<evidence type="ECO:0000256" key="2">
    <source>
        <dbReference type="ARBA" id="ARBA00022723"/>
    </source>
</evidence>
<dbReference type="InterPro" id="IPR029052">
    <property type="entry name" value="Metallo-depent_PP-like"/>
</dbReference>